<dbReference type="PANTHER" id="PTHR42789:SF1">
    <property type="entry name" value="D-ISOMER SPECIFIC 2-HYDROXYACID DEHYDROGENASE FAMILY PROTEIN (AFU_ORTHOLOGUE AFUA_6G10090)"/>
    <property type="match status" value="1"/>
</dbReference>
<dbReference type="CDD" id="cd12169">
    <property type="entry name" value="PGDH_like_1"/>
    <property type="match status" value="1"/>
</dbReference>
<dbReference type="InterPro" id="IPR036291">
    <property type="entry name" value="NAD(P)-bd_dom_sf"/>
</dbReference>
<dbReference type="SUPFAM" id="SSF51735">
    <property type="entry name" value="NAD(P)-binding Rossmann-fold domains"/>
    <property type="match status" value="1"/>
</dbReference>
<name>A0ABV2KPR6_9HYPH</name>
<dbReference type="Pfam" id="PF00389">
    <property type="entry name" value="2-Hacid_dh"/>
    <property type="match status" value="1"/>
</dbReference>
<keyword evidence="8" id="KW-1185">Reference proteome</keyword>
<dbReference type="RefSeq" id="WP_354152895.1">
    <property type="nucleotide sequence ID" value="NZ_JBEPMN010000018.1"/>
</dbReference>
<dbReference type="InterPro" id="IPR006139">
    <property type="entry name" value="D-isomer_2_OHA_DH_cat_dom"/>
</dbReference>
<accession>A0ABV2KPR6</accession>
<dbReference type="EMBL" id="JBEPMN010000018">
    <property type="protein sequence ID" value="MET3663071.1"/>
    <property type="molecule type" value="Genomic_DNA"/>
</dbReference>
<dbReference type="PANTHER" id="PTHR42789">
    <property type="entry name" value="D-ISOMER SPECIFIC 2-HYDROXYACID DEHYDROGENASE FAMILY PROTEIN (AFU_ORTHOLOGUE AFUA_6G10090)"/>
    <property type="match status" value="1"/>
</dbReference>
<dbReference type="PROSITE" id="PS00670">
    <property type="entry name" value="D_2_HYDROXYACID_DH_2"/>
    <property type="match status" value="1"/>
</dbReference>
<organism evidence="7 8">
    <name type="scientific">Aquamicrobium ahrensii</name>
    <dbReference type="NCBI Taxonomy" id="469551"/>
    <lineage>
        <taxon>Bacteria</taxon>
        <taxon>Pseudomonadati</taxon>
        <taxon>Pseudomonadota</taxon>
        <taxon>Alphaproteobacteria</taxon>
        <taxon>Hyphomicrobiales</taxon>
        <taxon>Phyllobacteriaceae</taxon>
        <taxon>Aquamicrobium</taxon>
    </lineage>
</organism>
<evidence type="ECO:0000313" key="7">
    <source>
        <dbReference type="EMBL" id="MET3663071.1"/>
    </source>
</evidence>
<dbReference type="SUPFAM" id="SSF52283">
    <property type="entry name" value="Formate/glycerate dehydrogenase catalytic domain-like"/>
    <property type="match status" value="1"/>
</dbReference>
<feature type="domain" description="D-isomer specific 2-hydroxyacid dehydrogenase NAD-binding" evidence="6">
    <location>
        <begin position="113"/>
        <end position="285"/>
    </location>
</feature>
<dbReference type="Pfam" id="PF02826">
    <property type="entry name" value="2-Hacid_dh_C"/>
    <property type="match status" value="1"/>
</dbReference>
<reference evidence="7 8" key="1">
    <citation type="submission" date="2024-06" db="EMBL/GenBank/DDBJ databases">
        <title>Genomic Encyclopedia of Type Strains, Phase IV (KMG-IV): sequencing the most valuable type-strain genomes for metagenomic binning, comparative biology and taxonomic classification.</title>
        <authorList>
            <person name="Goeker M."/>
        </authorList>
    </citation>
    <scope>NUCLEOTIDE SEQUENCE [LARGE SCALE GENOMIC DNA]</scope>
    <source>
        <strain evidence="7 8">DSM 19730</strain>
    </source>
</reference>
<evidence type="ECO:0000259" key="5">
    <source>
        <dbReference type="Pfam" id="PF00389"/>
    </source>
</evidence>
<dbReference type="InterPro" id="IPR050857">
    <property type="entry name" value="D-2-hydroxyacid_DH"/>
</dbReference>
<evidence type="ECO:0000313" key="8">
    <source>
        <dbReference type="Proteomes" id="UP001549143"/>
    </source>
</evidence>
<proteinExistence type="inferred from homology"/>
<gene>
    <name evidence="7" type="ORF">ABID44_003426</name>
</gene>
<dbReference type="InterPro" id="IPR006140">
    <property type="entry name" value="D-isomer_DH_NAD-bd"/>
</dbReference>
<evidence type="ECO:0000256" key="1">
    <source>
        <dbReference type="ARBA" id="ARBA00005854"/>
    </source>
</evidence>
<evidence type="ECO:0000259" key="6">
    <source>
        <dbReference type="Pfam" id="PF02826"/>
    </source>
</evidence>
<dbReference type="Proteomes" id="UP001549143">
    <property type="component" value="Unassembled WGS sequence"/>
</dbReference>
<keyword evidence="3" id="KW-0520">NAD</keyword>
<dbReference type="Gene3D" id="3.40.50.720">
    <property type="entry name" value="NAD(P)-binding Rossmann-like Domain"/>
    <property type="match status" value="2"/>
</dbReference>
<dbReference type="InterPro" id="IPR029753">
    <property type="entry name" value="D-isomer_DH_CS"/>
</dbReference>
<evidence type="ECO:0000256" key="2">
    <source>
        <dbReference type="ARBA" id="ARBA00023002"/>
    </source>
</evidence>
<sequence>MRIAILDDYQNVALSSADWSQLPEECEVVVFRDHVSDPSQLVSRLADFDAVSRMRERTPLPREVLEKLPRLKLILATGLRNAASIDMVAARELGITICGTSSISWPTVEITWAMILMLFRKIPAEVSFLRAGGWQQSVGRSIKGRTLGIVGLGNMGRPVAAVAIAFGMNVIAWSPNLTQSTAGEHGARAVSKEFLFRNSDAITIHMPLSSRSAGIVSSEDIGRMKKDAFLINTSRMPIVDEAALLEALTEERIGGAGIDVFNTEPLPIDHPYRYLRNVVATPHIGYVVEENYALYYGETVENIISYLQGNPIRMLDENGRVSA</sequence>
<comment type="similarity">
    <text evidence="1 4">Belongs to the D-isomer specific 2-hydroxyacid dehydrogenase family.</text>
</comment>
<keyword evidence="2 4" id="KW-0560">Oxidoreductase</keyword>
<evidence type="ECO:0000256" key="4">
    <source>
        <dbReference type="RuleBase" id="RU003719"/>
    </source>
</evidence>
<feature type="domain" description="D-isomer specific 2-hydroxyacid dehydrogenase catalytic" evidence="5">
    <location>
        <begin position="18"/>
        <end position="312"/>
    </location>
</feature>
<evidence type="ECO:0000256" key="3">
    <source>
        <dbReference type="ARBA" id="ARBA00023027"/>
    </source>
</evidence>
<comment type="caution">
    <text evidence="7">The sequence shown here is derived from an EMBL/GenBank/DDBJ whole genome shotgun (WGS) entry which is preliminary data.</text>
</comment>
<protein>
    <submittedName>
        <fullName evidence="7">Phosphoglycerate dehydrogenase-like enzyme</fullName>
    </submittedName>
</protein>